<evidence type="ECO:0000313" key="2">
    <source>
        <dbReference type="Proteomes" id="UP000199041"/>
    </source>
</evidence>
<reference evidence="1 2" key="1">
    <citation type="submission" date="2016-10" db="EMBL/GenBank/DDBJ databases">
        <authorList>
            <person name="de Groot N.N."/>
        </authorList>
    </citation>
    <scope>NUCLEOTIDE SEQUENCE [LARGE SCALE GENOMIC DNA]</scope>
    <source>
        <strain evidence="1 2">Vu-144</strain>
    </source>
</reference>
<accession>A0A1H3VT62</accession>
<keyword evidence="2" id="KW-1185">Reference proteome</keyword>
<gene>
    <name evidence="1" type="ORF">SAMN05192529_101386</name>
</gene>
<protein>
    <submittedName>
        <fullName evidence="1">Uncharacterized protein</fullName>
    </submittedName>
</protein>
<dbReference type="EMBL" id="FNQY01000001">
    <property type="protein sequence ID" value="SDZ77302.1"/>
    <property type="molecule type" value="Genomic_DNA"/>
</dbReference>
<dbReference type="Proteomes" id="UP000199041">
    <property type="component" value="Unassembled WGS sequence"/>
</dbReference>
<evidence type="ECO:0000313" key="1">
    <source>
        <dbReference type="EMBL" id="SDZ77302.1"/>
    </source>
</evidence>
<dbReference type="STRING" id="551991.SAMN05192529_101386"/>
<organism evidence="1 2">
    <name type="scientific">Arachidicoccus rhizosphaerae</name>
    <dbReference type="NCBI Taxonomy" id="551991"/>
    <lineage>
        <taxon>Bacteria</taxon>
        <taxon>Pseudomonadati</taxon>
        <taxon>Bacteroidota</taxon>
        <taxon>Chitinophagia</taxon>
        <taxon>Chitinophagales</taxon>
        <taxon>Chitinophagaceae</taxon>
        <taxon>Arachidicoccus</taxon>
    </lineage>
</organism>
<dbReference type="OrthoDB" id="1069168at2"/>
<dbReference type="AlphaFoldDB" id="A0A1H3VT62"/>
<dbReference type="RefSeq" id="WP_091392568.1">
    <property type="nucleotide sequence ID" value="NZ_FNQY01000001.1"/>
</dbReference>
<proteinExistence type="predicted"/>
<sequence>MDYQYDKEKDCLTIQFSGLSSPAGNSAQLLAGAEHPGIQLILSEDGKLSGLEISTASVYFDKIKLDNYAPRPSGTPGNQTSGFHALSPSEFTELDCPTLFHDKENDSFFGYIQKGNFSFKFGWVRETSTPSITWLSQNSCALGLDKNFAMIDFNAGEVRSNIALDTYFVGTYPTTDALLVATQLEVLALDLFTYEILSTTELPDFLVSMDTDQRPYTAHCFDGSSVKVQ</sequence>
<name>A0A1H3VT62_9BACT</name>